<name>A0A9Q0HQS8_9POAL</name>
<organism evidence="3 4">
    <name type="scientific">Rhynchospora breviuscula</name>
    <dbReference type="NCBI Taxonomy" id="2022672"/>
    <lineage>
        <taxon>Eukaryota</taxon>
        <taxon>Viridiplantae</taxon>
        <taxon>Streptophyta</taxon>
        <taxon>Embryophyta</taxon>
        <taxon>Tracheophyta</taxon>
        <taxon>Spermatophyta</taxon>
        <taxon>Magnoliopsida</taxon>
        <taxon>Liliopsida</taxon>
        <taxon>Poales</taxon>
        <taxon>Cyperaceae</taxon>
        <taxon>Cyperoideae</taxon>
        <taxon>Rhynchosporeae</taxon>
        <taxon>Rhynchospora</taxon>
    </lineage>
</organism>
<dbReference type="InterPro" id="IPR045000">
    <property type="entry name" value="TR"/>
</dbReference>
<protein>
    <submittedName>
        <fullName evidence="3">Uncharacterized protein</fullName>
    </submittedName>
</protein>
<dbReference type="AlphaFoldDB" id="A0A9Q0HQS8"/>
<dbReference type="Pfam" id="PF13561">
    <property type="entry name" value="adh_short_C2"/>
    <property type="match status" value="1"/>
</dbReference>
<dbReference type="Proteomes" id="UP001151287">
    <property type="component" value="Unassembled WGS sequence"/>
</dbReference>
<sequence length="261" mass="28314">MMSNERWSMEGATALVTGGSKGIGRAIVEELARFGVAVHTCCRHEEELNVVLNKWKNMNLRVTGSICDVSKHAEREKLMDEVQTIFNGKLDILVNNAGTTGTAWKPATQMTSEGYSFLMATNFESCFHLSKLAHPFLKASGRGSVVFISSIVATGAFTEGLAVHSSTKGAMNQLAKGLACEWAGDMIRVNCVAPGFIETRLSKVVADNDEFYKQIKSRIPLRRFGKPEEVASIVAFLCLPAASFITGDVIHVDGGHTINLS</sequence>
<dbReference type="PANTHER" id="PTHR42898:SF6">
    <property type="entry name" value="NADP-DEPENDENT MANNITOL DEHYDROGENASE"/>
    <property type="match status" value="1"/>
</dbReference>
<reference evidence="3" key="1">
    <citation type="journal article" date="2022" name="Cell">
        <title>Repeat-based holocentromeres influence genome architecture and karyotype evolution.</title>
        <authorList>
            <person name="Hofstatter P.G."/>
            <person name="Thangavel G."/>
            <person name="Lux T."/>
            <person name="Neumann P."/>
            <person name="Vondrak T."/>
            <person name="Novak P."/>
            <person name="Zhang M."/>
            <person name="Costa L."/>
            <person name="Castellani M."/>
            <person name="Scott A."/>
            <person name="Toegelov H."/>
            <person name="Fuchs J."/>
            <person name="Mata-Sucre Y."/>
            <person name="Dias Y."/>
            <person name="Vanzela A.L.L."/>
            <person name="Huettel B."/>
            <person name="Almeida C.C.S."/>
            <person name="Simkova H."/>
            <person name="Souza G."/>
            <person name="Pedrosa-Harand A."/>
            <person name="Macas J."/>
            <person name="Mayer K.F.X."/>
            <person name="Houben A."/>
            <person name="Marques A."/>
        </authorList>
    </citation>
    <scope>NUCLEOTIDE SEQUENCE</scope>
    <source>
        <strain evidence="3">RhyBre1mFocal</strain>
    </source>
</reference>
<dbReference type="FunFam" id="3.40.50.720:FF:000084">
    <property type="entry name" value="Short-chain dehydrogenase reductase"/>
    <property type="match status" value="1"/>
</dbReference>
<keyword evidence="2" id="KW-0560">Oxidoreductase</keyword>
<gene>
    <name evidence="3" type="ORF">LUZ63_011707</name>
</gene>
<dbReference type="OrthoDB" id="417891at2759"/>
<dbReference type="PRINTS" id="PR00080">
    <property type="entry name" value="SDRFAMILY"/>
</dbReference>
<dbReference type="GO" id="GO:0016491">
    <property type="term" value="F:oxidoreductase activity"/>
    <property type="evidence" value="ECO:0007669"/>
    <property type="project" value="UniProtKB-KW"/>
</dbReference>
<evidence type="ECO:0000256" key="1">
    <source>
        <dbReference type="ARBA" id="ARBA00022857"/>
    </source>
</evidence>
<keyword evidence="1" id="KW-0521">NADP</keyword>
<evidence type="ECO:0000313" key="3">
    <source>
        <dbReference type="EMBL" id="KAJ1695009.1"/>
    </source>
</evidence>
<dbReference type="SUPFAM" id="SSF51735">
    <property type="entry name" value="NAD(P)-binding Rossmann-fold domains"/>
    <property type="match status" value="1"/>
</dbReference>
<proteinExistence type="predicted"/>
<dbReference type="InterPro" id="IPR036291">
    <property type="entry name" value="NAD(P)-bd_dom_sf"/>
</dbReference>
<dbReference type="PANTHER" id="PTHR42898">
    <property type="entry name" value="TROPINONE REDUCTASE"/>
    <property type="match status" value="1"/>
</dbReference>
<evidence type="ECO:0000313" key="4">
    <source>
        <dbReference type="Proteomes" id="UP001151287"/>
    </source>
</evidence>
<dbReference type="InterPro" id="IPR002347">
    <property type="entry name" value="SDR_fam"/>
</dbReference>
<evidence type="ECO:0000256" key="2">
    <source>
        <dbReference type="ARBA" id="ARBA00023002"/>
    </source>
</evidence>
<accession>A0A9Q0HQS8</accession>
<dbReference type="PRINTS" id="PR00081">
    <property type="entry name" value="GDHRDH"/>
</dbReference>
<dbReference type="Gene3D" id="3.40.50.720">
    <property type="entry name" value="NAD(P)-binding Rossmann-like Domain"/>
    <property type="match status" value="1"/>
</dbReference>
<comment type="caution">
    <text evidence="3">The sequence shown here is derived from an EMBL/GenBank/DDBJ whole genome shotgun (WGS) entry which is preliminary data.</text>
</comment>
<dbReference type="EMBL" id="JAMQYH010000003">
    <property type="protein sequence ID" value="KAJ1695009.1"/>
    <property type="molecule type" value="Genomic_DNA"/>
</dbReference>
<keyword evidence="4" id="KW-1185">Reference proteome</keyword>